<dbReference type="EMBL" id="MN034497">
    <property type="protein sequence ID" value="QDH88958.1"/>
    <property type="molecule type" value="Genomic_RNA"/>
</dbReference>
<protein>
    <recommendedName>
        <fullName evidence="1">RNA-directed RNA polymerase</fullName>
        <ecNumber evidence="1">2.7.7.48</ecNumber>
    </recommendedName>
    <alternativeName>
        <fullName evidence="7">RNA replicase beta chain</fullName>
    </alternativeName>
</protein>
<feature type="domain" description="RdRp catalytic" evidence="11">
    <location>
        <begin position="300"/>
        <end position="444"/>
    </location>
</feature>
<evidence type="ECO:0000256" key="9">
    <source>
        <dbReference type="PIRSR" id="PIRSR605093-1"/>
    </source>
</evidence>
<sequence>MKSLIALLQCVLEDLGDRCCTSTTSDLKTITRRVEHEGLSFLTITLSDFARDFESCLDQGRVGSSHFVSFRRSGGLPRFLSGFLRLVFNRDSGCLLNDPSLEAIFAVRQITLMFGKIALDCTPSRVNAAIEKYVECEQDVLHESSLFISELDRFDRFRAMGVKLWAELFARVDSRVYNDSVIPRHGPGATADQLRGNAKYNNLTWTVRLEEVFPHWEHLIPSESFLQRTDRVNILEPGDEIPVRVITVPKTLKTPRIIAVEPCHMQYMQQGVLAVMMEEIPRSDHARNFVMFESQEPNQRLAREGSTTGALATLDLSEASDRVSNEHVRLLVRNHRMLRRAVDATRSRKAHVPGHGTISLAKFASMGSALCFPFEAIVFTTVIFVGIEKALGRPLTQKDLRSFYGRVRVYGDDIVIPVDFVPAVVAELEAFGFKVNTRKSFWTGKFRESCGAEFYDGCDVSVSRVRELLPTNRTQAERLVSTVALRNRFFHKSLFRTVDFLDRLIGKIIPFPIVEWRSIDGNIVQNSAVLGRHTFGSFEPDGWDEGLQLPLVKGAVVLPKPRVSQLDDYGALLKCLLQLERAGGGPDRQAFPANPTSLNQRAGLSGHRSSDLGSYSANSDLERFLLAGSDKPLLVLPALQGRSRPGAERIGLRLKTDTDHLRFAGRPRSVNIKIVMAHPF</sequence>
<evidence type="ECO:0000256" key="3">
    <source>
        <dbReference type="ARBA" id="ARBA00022679"/>
    </source>
</evidence>
<keyword evidence="6" id="KW-0693">Viral RNA replication</keyword>
<name>A0A514D5Q5_9VIRU</name>
<comment type="catalytic activity">
    <reaction evidence="8">
        <text>RNA(n) + a ribonucleoside 5'-triphosphate = RNA(n+1) + diphosphate</text>
        <dbReference type="Rhea" id="RHEA:21248"/>
        <dbReference type="Rhea" id="RHEA-COMP:14527"/>
        <dbReference type="Rhea" id="RHEA-COMP:17342"/>
        <dbReference type="ChEBI" id="CHEBI:33019"/>
        <dbReference type="ChEBI" id="CHEBI:61557"/>
        <dbReference type="ChEBI" id="CHEBI:140395"/>
        <dbReference type="EC" id="2.7.7.48"/>
    </reaction>
</comment>
<keyword evidence="9" id="KW-0479">Metal-binding</keyword>
<feature type="region of interest" description="Disordered" evidence="10">
    <location>
        <begin position="586"/>
        <end position="610"/>
    </location>
</feature>
<feature type="binding site" evidence="9">
    <location>
        <position position="412"/>
    </location>
    <ligand>
        <name>Mg(2+)</name>
        <dbReference type="ChEBI" id="CHEBI:18420"/>
        <label>2</label>
    </ligand>
</feature>
<dbReference type="GO" id="GO:0039694">
    <property type="term" value="P:viral RNA genome replication"/>
    <property type="evidence" value="ECO:0007669"/>
    <property type="project" value="InterPro"/>
</dbReference>
<reference evidence="12" key="1">
    <citation type="submission" date="2019-05" db="EMBL/GenBank/DDBJ databases">
        <title>Metatranscriptomic reconstruction reveals RNA viruses with the potential to shape carbon cycling in soil.</title>
        <authorList>
            <person name="Starr E.P."/>
            <person name="Nuccio E."/>
            <person name="Pett-Ridge J."/>
            <person name="Banfield J.F."/>
            <person name="Firestone M.K."/>
        </authorList>
    </citation>
    <scope>NUCLEOTIDE SEQUENCE</scope>
    <source>
        <strain evidence="12">H2_Bulk_36_scaffold_138</strain>
    </source>
</reference>
<proteinExistence type="predicted"/>
<dbReference type="GO" id="GO:0046872">
    <property type="term" value="F:metal ion binding"/>
    <property type="evidence" value="ECO:0007669"/>
    <property type="project" value="UniProtKB-KW"/>
</dbReference>
<evidence type="ECO:0000256" key="10">
    <source>
        <dbReference type="SAM" id="MobiDB-lite"/>
    </source>
</evidence>
<gene>
    <name evidence="12" type="ORF">H2Bulk36138_000003</name>
</gene>
<keyword evidence="9" id="KW-0460">Magnesium</keyword>
<evidence type="ECO:0000259" key="11">
    <source>
        <dbReference type="PROSITE" id="PS50522"/>
    </source>
</evidence>
<dbReference type="Pfam" id="PF03431">
    <property type="entry name" value="RNA_replicase_B"/>
    <property type="match status" value="1"/>
</dbReference>
<evidence type="ECO:0000313" key="12">
    <source>
        <dbReference type="EMBL" id="QDH88958.1"/>
    </source>
</evidence>
<dbReference type="GO" id="GO:0000166">
    <property type="term" value="F:nucleotide binding"/>
    <property type="evidence" value="ECO:0007669"/>
    <property type="project" value="UniProtKB-KW"/>
</dbReference>
<evidence type="ECO:0000256" key="8">
    <source>
        <dbReference type="ARBA" id="ARBA00048744"/>
    </source>
</evidence>
<feature type="binding site" evidence="9">
    <location>
        <position position="315"/>
    </location>
    <ligand>
        <name>Mg(2+)</name>
        <dbReference type="ChEBI" id="CHEBI:18420"/>
        <label>2</label>
    </ligand>
</feature>
<organism evidence="12">
    <name type="scientific">Leviviridae sp</name>
    <dbReference type="NCBI Taxonomy" id="2027243"/>
    <lineage>
        <taxon>Viruses</taxon>
        <taxon>Riboviria</taxon>
        <taxon>Orthornavirae</taxon>
        <taxon>Lenarviricota</taxon>
        <taxon>Leviviricetes</taxon>
        <taxon>Norzivirales</taxon>
        <taxon>Fiersviridae</taxon>
    </lineage>
</organism>
<keyword evidence="3" id="KW-0808">Transferase</keyword>
<keyword evidence="2 12" id="KW-0696">RNA-directed RNA polymerase</keyword>
<keyword evidence="5" id="KW-0547">Nucleotide-binding</keyword>
<evidence type="ECO:0000256" key="6">
    <source>
        <dbReference type="ARBA" id="ARBA00022953"/>
    </source>
</evidence>
<evidence type="ECO:0000256" key="1">
    <source>
        <dbReference type="ARBA" id="ARBA00012494"/>
    </source>
</evidence>
<evidence type="ECO:0000256" key="4">
    <source>
        <dbReference type="ARBA" id="ARBA00022695"/>
    </source>
</evidence>
<comment type="cofactor">
    <cofactor evidence="9">
        <name>Mg(2+)</name>
        <dbReference type="ChEBI" id="CHEBI:18420"/>
    </cofactor>
    <text evidence="9">Binds 2 Mg(2+) per subunit.</text>
</comment>
<accession>A0A514D5Q5</accession>
<evidence type="ECO:0000256" key="5">
    <source>
        <dbReference type="ARBA" id="ARBA00022741"/>
    </source>
</evidence>
<feature type="binding site" evidence="9">
    <location>
        <position position="413"/>
    </location>
    <ligand>
        <name>Mg(2+)</name>
        <dbReference type="ChEBI" id="CHEBI:18420"/>
        <label>2</label>
    </ligand>
</feature>
<evidence type="ECO:0000256" key="7">
    <source>
        <dbReference type="ARBA" id="ARBA00030248"/>
    </source>
</evidence>
<evidence type="ECO:0000256" key="2">
    <source>
        <dbReference type="ARBA" id="ARBA00022484"/>
    </source>
</evidence>
<dbReference type="GO" id="GO:0003968">
    <property type="term" value="F:RNA-directed RNA polymerase activity"/>
    <property type="evidence" value="ECO:0007669"/>
    <property type="project" value="UniProtKB-KW"/>
</dbReference>
<dbReference type="InterPro" id="IPR005093">
    <property type="entry name" value="RNArep_beta"/>
</dbReference>
<dbReference type="EC" id="2.7.7.48" evidence="1"/>
<keyword evidence="4" id="KW-0548">Nucleotidyltransferase</keyword>
<dbReference type="PROSITE" id="PS50522">
    <property type="entry name" value="RDRP_PHAGE"/>
    <property type="match status" value="1"/>
</dbReference>
<dbReference type="InterPro" id="IPR007096">
    <property type="entry name" value="RNA-dir_Rpol_cat_phage"/>
</dbReference>